<dbReference type="OrthoDB" id="6509908at2759"/>
<dbReference type="Proteomes" id="UP000184499">
    <property type="component" value="Unassembled WGS sequence"/>
</dbReference>
<dbReference type="AlphaFoldDB" id="A0A1L9U9R2"/>
<dbReference type="VEuPathDB" id="FungiDB:ASPBRDRAFT_133988"/>
<feature type="non-terminal residue" evidence="1">
    <location>
        <position position="1"/>
    </location>
</feature>
<dbReference type="EMBL" id="KV878691">
    <property type="protein sequence ID" value="OJJ68361.1"/>
    <property type="molecule type" value="Genomic_DNA"/>
</dbReference>
<evidence type="ECO:0000313" key="2">
    <source>
        <dbReference type="Proteomes" id="UP000184499"/>
    </source>
</evidence>
<evidence type="ECO:0000313" key="1">
    <source>
        <dbReference type="EMBL" id="OJJ68361.1"/>
    </source>
</evidence>
<dbReference type="RefSeq" id="XP_067475610.1">
    <property type="nucleotide sequence ID" value="XM_067618566.1"/>
</dbReference>
<sequence>GIFAGGFMTLPFRIVVRLGPSIGIAGVRMGMISAMGNLDILIGTPLGGAILRHGG</sequence>
<reference evidence="2" key="1">
    <citation type="journal article" date="2017" name="Genome Biol.">
        <title>Comparative genomics reveals high biological diversity and specific adaptations in the industrially and medically important fungal genus Aspergillus.</title>
        <authorList>
            <person name="de Vries R.P."/>
            <person name="Riley R."/>
            <person name="Wiebenga A."/>
            <person name="Aguilar-Osorio G."/>
            <person name="Amillis S."/>
            <person name="Uchima C.A."/>
            <person name="Anderluh G."/>
            <person name="Asadollahi M."/>
            <person name="Askin M."/>
            <person name="Barry K."/>
            <person name="Battaglia E."/>
            <person name="Bayram O."/>
            <person name="Benocci T."/>
            <person name="Braus-Stromeyer S.A."/>
            <person name="Caldana C."/>
            <person name="Canovas D."/>
            <person name="Cerqueira G.C."/>
            <person name="Chen F."/>
            <person name="Chen W."/>
            <person name="Choi C."/>
            <person name="Clum A."/>
            <person name="Dos Santos R.A."/>
            <person name="Damasio A.R."/>
            <person name="Diallinas G."/>
            <person name="Emri T."/>
            <person name="Fekete E."/>
            <person name="Flipphi M."/>
            <person name="Freyberg S."/>
            <person name="Gallo A."/>
            <person name="Gournas C."/>
            <person name="Habgood R."/>
            <person name="Hainaut M."/>
            <person name="Harispe M.L."/>
            <person name="Henrissat B."/>
            <person name="Hilden K.S."/>
            <person name="Hope R."/>
            <person name="Hossain A."/>
            <person name="Karabika E."/>
            <person name="Karaffa L."/>
            <person name="Karanyi Z."/>
            <person name="Krasevec N."/>
            <person name="Kuo A."/>
            <person name="Kusch H."/>
            <person name="LaButti K."/>
            <person name="Lagendijk E.L."/>
            <person name="Lapidus A."/>
            <person name="Levasseur A."/>
            <person name="Lindquist E."/>
            <person name="Lipzen A."/>
            <person name="Logrieco A.F."/>
            <person name="MacCabe A."/>
            <person name="Maekelae M.R."/>
            <person name="Malavazi I."/>
            <person name="Melin P."/>
            <person name="Meyer V."/>
            <person name="Mielnichuk N."/>
            <person name="Miskei M."/>
            <person name="Molnar A.P."/>
            <person name="Mule G."/>
            <person name="Ngan C.Y."/>
            <person name="Orejas M."/>
            <person name="Orosz E."/>
            <person name="Ouedraogo J.P."/>
            <person name="Overkamp K.M."/>
            <person name="Park H.-S."/>
            <person name="Perrone G."/>
            <person name="Piumi F."/>
            <person name="Punt P.J."/>
            <person name="Ram A.F."/>
            <person name="Ramon A."/>
            <person name="Rauscher S."/>
            <person name="Record E."/>
            <person name="Riano-Pachon D.M."/>
            <person name="Robert V."/>
            <person name="Roehrig J."/>
            <person name="Ruller R."/>
            <person name="Salamov A."/>
            <person name="Salih N.S."/>
            <person name="Samson R.A."/>
            <person name="Sandor E."/>
            <person name="Sanguinetti M."/>
            <person name="Schuetze T."/>
            <person name="Sepcic K."/>
            <person name="Shelest E."/>
            <person name="Sherlock G."/>
            <person name="Sophianopoulou V."/>
            <person name="Squina F.M."/>
            <person name="Sun H."/>
            <person name="Susca A."/>
            <person name="Todd R.B."/>
            <person name="Tsang A."/>
            <person name="Unkles S.E."/>
            <person name="van de Wiele N."/>
            <person name="van Rossen-Uffink D."/>
            <person name="Oliveira J.V."/>
            <person name="Vesth T.C."/>
            <person name="Visser J."/>
            <person name="Yu J.-H."/>
            <person name="Zhou M."/>
            <person name="Andersen M.R."/>
            <person name="Archer D.B."/>
            <person name="Baker S.E."/>
            <person name="Benoit I."/>
            <person name="Brakhage A.A."/>
            <person name="Braus G.H."/>
            <person name="Fischer R."/>
            <person name="Frisvad J.C."/>
            <person name="Goldman G.H."/>
            <person name="Houbraken J."/>
            <person name="Oakley B."/>
            <person name="Pocsi I."/>
            <person name="Scazzocchio C."/>
            <person name="Seiboth B."/>
            <person name="vanKuyk P.A."/>
            <person name="Wortman J."/>
            <person name="Dyer P.S."/>
            <person name="Grigoriev I.V."/>
        </authorList>
    </citation>
    <scope>NUCLEOTIDE SEQUENCE [LARGE SCALE GENOMIC DNA]</scope>
    <source>
        <strain evidence="2">CBS 101740 / IMI 381727 / IBT 21946</strain>
    </source>
</reference>
<evidence type="ECO:0008006" key="3">
    <source>
        <dbReference type="Google" id="ProtNLM"/>
    </source>
</evidence>
<dbReference type="GeneID" id="93571054"/>
<keyword evidence="2" id="KW-1185">Reference proteome</keyword>
<name>A0A1L9U9R2_ASPBC</name>
<gene>
    <name evidence="1" type="ORF">ASPBRDRAFT_133988</name>
</gene>
<organism evidence="1 2">
    <name type="scientific">Aspergillus brasiliensis (strain CBS 101740 / IMI 381727 / IBT 21946)</name>
    <dbReference type="NCBI Taxonomy" id="767769"/>
    <lineage>
        <taxon>Eukaryota</taxon>
        <taxon>Fungi</taxon>
        <taxon>Dikarya</taxon>
        <taxon>Ascomycota</taxon>
        <taxon>Pezizomycotina</taxon>
        <taxon>Eurotiomycetes</taxon>
        <taxon>Eurotiomycetidae</taxon>
        <taxon>Eurotiales</taxon>
        <taxon>Aspergillaceae</taxon>
        <taxon>Aspergillus</taxon>
        <taxon>Aspergillus subgen. Circumdati</taxon>
    </lineage>
</organism>
<accession>A0A1L9U9R2</accession>
<protein>
    <recommendedName>
        <fullName evidence="3">Major facilitator superfamily (MFS) profile domain-containing protein</fullName>
    </recommendedName>
</protein>
<proteinExistence type="predicted"/>